<evidence type="ECO:0000313" key="5">
    <source>
        <dbReference type="EMBL" id="QUH28685.1"/>
    </source>
</evidence>
<dbReference type="GO" id="GO:0003700">
    <property type="term" value="F:DNA-binding transcription factor activity"/>
    <property type="evidence" value="ECO:0007669"/>
    <property type="project" value="InterPro"/>
</dbReference>
<dbReference type="SUPFAM" id="SSF51215">
    <property type="entry name" value="Regulatory protein AraC"/>
    <property type="match status" value="1"/>
</dbReference>
<reference evidence="5 6" key="1">
    <citation type="submission" date="2020-07" db="EMBL/GenBank/DDBJ databases">
        <title>Vallitalea guaymasensis genome.</title>
        <authorList>
            <person name="Postec A."/>
        </authorList>
    </citation>
    <scope>NUCLEOTIDE SEQUENCE [LARGE SCALE GENOMIC DNA]</scope>
    <source>
        <strain evidence="5 6">Ra1766G1</strain>
    </source>
</reference>
<feature type="domain" description="HTH araC/xylS-type" evidence="4">
    <location>
        <begin position="181"/>
        <end position="279"/>
    </location>
</feature>
<dbReference type="EMBL" id="CP058561">
    <property type="protein sequence ID" value="QUH28685.1"/>
    <property type="molecule type" value="Genomic_DNA"/>
</dbReference>
<evidence type="ECO:0000256" key="2">
    <source>
        <dbReference type="ARBA" id="ARBA00023125"/>
    </source>
</evidence>
<dbReference type="Pfam" id="PF02311">
    <property type="entry name" value="AraC_binding"/>
    <property type="match status" value="1"/>
</dbReference>
<dbReference type="RefSeq" id="WP_212692897.1">
    <property type="nucleotide sequence ID" value="NZ_CP058561.1"/>
</dbReference>
<gene>
    <name evidence="5" type="ORF">HYG85_07065</name>
</gene>
<dbReference type="InterPro" id="IPR003313">
    <property type="entry name" value="AraC-bd"/>
</dbReference>
<dbReference type="InterPro" id="IPR037923">
    <property type="entry name" value="HTH-like"/>
</dbReference>
<dbReference type="SMART" id="SM00342">
    <property type="entry name" value="HTH_ARAC"/>
    <property type="match status" value="1"/>
</dbReference>
<keyword evidence="1" id="KW-0805">Transcription regulation</keyword>
<dbReference type="SUPFAM" id="SSF46689">
    <property type="entry name" value="Homeodomain-like"/>
    <property type="match status" value="2"/>
</dbReference>
<dbReference type="InterPro" id="IPR009057">
    <property type="entry name" value="Homeodomain-like_sf"/>
</dbReference>
<dbReference type="GO" id="GO:0043565">
    <property type="term" value="F:sequence-specific DNA binding"/>
    <property type="evidence" value="ECO:0007669"/>
    <property type="project" value="InterPro"/>
</dbReference>
<dbReference type="InterPro" id="IPR020449">
    <property type="entry name" value="Tscrpt_reg_AraC-type_HTH"/>
</dbReference>
<evidence type="ECO:0000313" key="6">
    <source>
        <dbReference type="Proteomes" id="UP000677305"/>
    </source>
</evidence>
<dbReference type="Gene3D" id="1.10.10.60">
    <property type="entry name" value="Homeodomain-like"/>
    <property type="match status" value="2"/>
</dbReference>
<dbReference type="PANTHER" id="PTHR43280">
    <property type="entry name" value="ARAC-FAMILY TRANSCRIPTIONAL REGULATOR"/>
    <property type="match status" value="1"/>
</dbReference>
<dbReference type="PANTHER" id="PTHR43280:SF28">
    <property type="entry name" value="HTH-TYPE TRANSCRIPTIONAL ACTIVATOR RHAS"/>
    <property type="match status" value="1"/>
</dbReference>
<dbReference type="Pfam" id="PF12833">
    <property type="entry name" value="HTH_18"/>
    <property type="match status" value="1"/>
</dbReference>
<dbReference type="Proteomes" id="UP000677305">
    <property type="component" value="Chromosome"/>
</dbReference>
<evidence type="ECO:0000259" key="4">
    <source>
        <dbReference type="PROSITE" id="PS01124"/>
    </source>
</evidence>
<keyword evidence="3" id="KW-0804">Transcription</keyword>
<protein>
    <submittedName>
        <fullName evidence="5">Helix-turn-helix transcriptional regulator</fullName>
    </submittedName>
</protein>
<evidence type="ECO:0000256" key="1">
    <source>
        <dbReference type="ARBA" id="ARBA00023015"/>
    </source>
</evidence>
<name>A0A8J8M9P1_9FIRM</name>
<evidence type="ECO:0000256" key="3">
    <source>
        <dbReference type="ARBA" id="ARBA00023163"/>
    </source>
</evidence>
<dbReference type="PRINTS" id="PR00032">
    <property type="entry name" value="HTHARAC"/>
</dbReference>
<proteinExistence type="predicted"/>
<dbReference type="AlphaFoldDB" id="A0A8J8M9P1"/>
<dbReference type="PROSITE" id="PS00041">
    <property type="entry name" value="HTH_ARAC_FAMILY_1"/>
    <property type="match status" value="1"/>
</dbReference>
<dbReference type="InterPro" id="IPR018062">
    <property type="entry name" value="HTH_AraC-typ_CS"/>
</dbReference>
<keyword evidence="2" id="KW-0238">DNA-binding</keyword>
<accession>A0A8J8M9P1</accession>
<dbReference type="Gene3D" id="2.60.120.280">
    <property type="entry name" value="Regulatory protein AraC"/>
    <property type="match status" value="1"/>
</dbReference>
<dbReference type="PROSITE" id="PS01124">
    <property type="entry name" value="HTH_ARAC_FAMILY_2"/>
    <property type="match status" value="1"/>
</dbReference>
<keyword evidence="6" id="KW-1185">Reference proteome</keyword>
<dbReference type="InterPro" id="IPR018060">
    <property type="entry name" value="HTH_AraC"/>
</dbReference>
<sequence>MESLYGLKNTSWSKHHYISRRASSIFYELQSGGQFNCSPDYRTDRNNHNTMLLLLTIKGIGYLDYRNKHYKLTENTGFIIDCSEHQIYYSDEQNLWNMVWIHFNGCQSKAYVQEILHRMGPVFEDRDHSIRNMIFAVLSLFDSQDRNMDMLFSKHIVNIMSSIIMTGIREGYDTVKEDIIDEVISYIKMNLSKNIQLEDLCKFVGVSKSYLIRKFKNVTGYSPYEYILLQKLSEAKVLLIHSDKRIHEISLSVGFESVSHFIKYFKKIEGITPLKYRQIWS</sequence>
<dbReference type="KEGG" id="vgu:HYG85_07065"/>
<organism evidence="5 6">
    <name type="scientific">Vallitalea guaymasensis</name>
    <dbReference type="NCBI Taxonomy" id="1185412"/>
    <lineage>
        <taxon>Bacteria</taxon>
        <taxon>Bacillati</taxon>
        <taxon>Bacillota</taxon>
        <taxon>Clostridia</taxon>
        <taxon>Lachnospirales</taxon>
        <taxon>Vallitaleaceae</taxon>
        <taxon>Vallitalea</taxon>
    </lineage>
</organism>